<dbReference type="InterPro" id="IPR036259">
    <property type="entry name" value="MFS_trans_sf"/>
</dbReference>
<feature type="domain" description="Major facilitator superfamily (MFS) profile" evidence="8">
    <location>
        <begin position="25"/>
        <end position="458"/>
    </location>
</feature>
<evidence type="ECO:0000256" key="7">
    <source>
        <dbReference type="SAM" id="Phobius"/>
    </source>
</evidence>
<dbReference type="EMBL" id="AAPV01000001">
    <property type="protein sequence ID" value="EAS85110.1"/>
    <property type="molecule type" value="Genomic_DNA"/>
</dbReference>
<evidence type="ECO:0000256" key="3">
    <source>
        <dbReference type="ARBA" id="ARBA00022448"/>
    </source>
</evidence>
<comment type="similarity">
    <text evidence="2">Belongs to the major facilitator superfamily.</text>
</comment>
<accession>Q1V0W8</accession>
<sequence length="463" mass="51342">MEKLTMIEIKKQSLSETFAVYFDKRMLRILLLGAISGFPWVLIGSSLSLWLKEEGLSRSTIGWAGLIFAVYAFNYLWAPLIDRFQIPYLTKKLGHRRGWIVLMQIAILACLVTWSFINPTENLALLITVGLIIAIASATQDITVDALRIEQIGEHESKSMAAGAAMAVVGWWSGYKLGGVIALFTAEYLENMGVTNYWQITFLILGILVILMNIGLMFVHEPLYTDRQKKQKETDKLIESKLGSKNIITNFITWISSTLGGPIISFFRKNGFTIAVGILSFIFLFKIGEAFLGRMSIVFYKEIGFSKGDIAIYSKTLGWITTVMFTLLGGLFVIRSGVLKAMFVAGILMAATNLLFTVLAWSDKSELLFAVAVIFDDIAAAFATVAFVAFISLLVDRTYTATQYALLASIGTAGRTTLASSSGALVDWLNGDWGVFFIITAIMVIPSLICLWLIKDKLKLHER</sequence>
<feature type="transmembrane region" description="Helical" evidence="7">
    <location>
        <begin position="160"/>
        <end position="185"/>
    </location>
</feature>
<dbReference type="PANTHER" id="PTHR12778:SF10">
    <property type="entry name" value="MAJOR FACILITATOR SUPERFAMILY DOMAIN-CONTAINING PROTEIN 3"/>
    <property type="match status" value="1"/>
</dbReference>
<feature type="transmembrane region" description="Helical" evidence="7">
    <location>
        <begin position="197"/>
        <end position="219"/>
    </location>
</feature>
<dbReference type="HOGENOM" id="CLU_029352_1_1_5"/>
<feature type="transmembrane region" description="Helical" evidence="7">
    <location>
        <begin position="341"/>
        <end position="361"/>
    </location>
</feature>
<feature type="transmembrane region" description="Helical" evidence="7">
    <location>
        <begin position="367"/>
        <end position="395"/>
    </location>
</feature>
<dbReference type="AlphaFoldDB" id="Q1V0W8"/>
<gene>
    <name evidence="9" type="ORF">PU1002_05296</name>
</gene>
<evidence type="ECO:0000256" key="6">
    <source>
        <dbReference type="ARBA" id="ARBA00023136"/>
    </source>
</evidence>
<feature type="transmembrane region" description="Helical" evidence="7">
    <location>
        <begin position="123"/>
        <end position="139"/>
    </location>
</feature>
<dbReference type="Gene3D" id="1.20.1250.20">
    <property type="entry name" value="MFS general substrate transporter like domains"/>
    <property type="match status" value="2"/>
</dbReference>
<evidence type="ECO:0000256" key="1">
    <source>
        <dbReference type="ARBA" id="ARBA00004141"/>
    </source>
</evidence>
<protein>
    <submittedName>
        <fullName evidence="9">Muropeptide permease</fullName>
    </submittedName>
</protein>
<proteinExistence type="inferred from homology"/>
<dbReference type="InterPro" id="IPR020846">
    <property type="entry name" value="MFS_dom"/>
</dbReference>
<feature type="transmembrane region" description="Helical" evidence="7">
    <location>
        <begin position="272"/>
        <end position="292"/>
    </location>
</feature>
<dbReference type="PANTHER" id="PTHR12778">
    <property type="entry name" value="SOLUTE CARRIER FAMILY 33 ACETYL-COA TRANSPORTER -RELATED"/>
    <property type="match status" value="1"/>
</dbReference>
<feature type="transmembrane region" description="Helical" evidence="7">
    <location>
        <begin position="29"/>
        <end position="49"/>
    </location>
</feature>
<reference evidence="9 10" key="1">
    <citation type="submission" date="2006-04" db="EMBL/GenBank/DDBJ databases">
        <authorList>
            <person name="Giovannoni S.J."/>
            <person name="Cho J.-C."/>
            <person name="Ferriera S."/>
            <person name="Johnson J."/>
            <person name="Kravitz S."/>
            <person name="Halpern A."/>
            <person name="Remington K."/>
            <person name="Beeson K."/>
            <person name="Tran B."/>
            <person name="Rogers Y.-H."/>
            <person name="Friedman R."/>
            <person name="Venter J.C."/>
        </authorList>
    </citation>
    <scope>NUCLEOTIDE SEQUENCE [LARGE SCALE GENOMIC DNA]</scope>
    <source>
        <strain evidence="9 10">HTCC1002</strain>
    </source>
</reference>
<evidence type="ECO:0000256" key="4">
    <source>
        <dbReference type="ARBA" id="ARBA00022692"/>
    </source>
</evidence>
<evidence type="ECO:0000313" key="9">
    <source>
        <dbReference type="EMBL" id="EAS85110.1"/>
    </source>
</evidence>
<evidence type="ECO:0000256" key="2">
    <source>
        <dbReference type="ARBA" id="ARBA00008335"/>
    </source>
</evidence>
<keyword evidence="6 7" id="KW-0472">Membrane</keyword>
<feature type="transmembrane region" description="Helical" evidence="7">
    <location>
        <begin position="433"/>
        <end position="454"/>
    </location>
</feature>
<dbReference type="GO" id="GO:0022857">
    <property type="term" value="F:transmembrane transporter activity"/>
    <property type="evidence" value="ECO:0007669"/>
    <property type="project" value="InterPro"/>
</dbReference>
<dbReference type="Pfam" id="PF07690">
    <property type="entry name" value="MFS_1"/>
    <property type="match status" value="1"/>
</dbReference>
<evidence type="ECO:0000259" key="8">
    <source>
        <dbReference type="PROSITE" id="PS50850"/>
    </source>
</evidence>
<dbReference type="PROSITE" id="PS50850">
    <property type="entry name" value="MFS"/>
    <property type="match status" value="1"/>
</dbReference>
<dbReference type="Proteomes" id="UP000005306">
    <property type="component" value="Unassembled WGS sequence"/>
</dbReference>
<dbReference type="GO" id="GO:0016020">
    <property type="term" value="C:membrane"/>
    <property type="evidence" value="ECO:0007669"/>
    <property type="project" value="UniProtKB-SubCell"/>
</dbReference>
<evidence type="ECO:0000313" key="10">
    <source>
        <dbReference type="Proteomes" id="UP000005306"/>
    </source>
</evidence>
<dbReference type="SUPFAM" id="SSF103473">
    <property type="entry name" value="MFS general substrate transporter"/>
    <property type="match status" value="1"/>
</dbReference>
<keyword evidence="4 7" id="KW-0812">Transmembrane</keyword>
<dbReference type="InterPro" id="IPR011701">
    <property type="entry name" value="MFS"/>
</dbReference>
<feature type="transmembrane region" description="Helical" evidence="7">
    <location>
        <begin position="99"/>
        <end position="117"/>
    </location>
</feature>
<comment type="caution">
    <text evidence="9">The sequence shown here is derived from an EMBL/GenBank/DDBJ whole genome shotgun (WGS) entry which is preliminary data.</text>
</comment>
<dbReference type="NCBIfam" id="TIGR00901">
    <property type="entry name" value="2A0125"/>
    <property type="match status" value="1"/>
</dbReference>
<feature type="transmembrane region" description="Helical" evidence="7">
    <location>
        <begin position="312"/>
        <end position="334"/>
    </location>
</feature>
<dbReference type="InterPro" id="IPR004752">
    <property type="entry name" value="AmpG_permease/AT-1"/>
</dbReference>
<keyword evidence="3" id="KW-0813">Transport</keyword>
<evidence type="ECO:0000256" key="5">
    <source>
        <dbReference type="ARBA" id="ARBA00022989"/>
    </source>
</evidence>
<feature type="transmembrane region" description="Helical" evidence="7">
    <location>
        <begin position="61"/>
        <end position="78"/>
    </location>
</feature>
<keyword evidence="5 7" id="KW-1133">Transmembrane helix</keyword>
<name>Q1V0W8_PELU1</name>
<comment type="subcellular location">
    <subcellularLocation>
        <location evidence="1">Membrane</location>
        <topology evidence="1">Multi-pass membrane protein</topology>
    </subcellularLocation>
</comment>
<organism evidence="9 10">
    <name type="scientific">Pelagibacter ubique (strain HTCC1002)</name>
    <dbReference type="NCBI Taxonomy" id="314261"/>
    <lineage>
        <taxon>Bacteria</taxon>
        <taxon>Pseudomonadati</taxon>
        <taxon>Pseudomonadota</taxon>
        <taxon>Alphaproteobacteria</taxon>
        <taxon>Candidatus Pelagibacterales</taxon>
        <taxon>Candidatus Pelagibacteraceae</taxon>
        <taxon>Candidatus Pelagibacter</taxon>
    </lineage>
</organism>